<dbReference type="GO" id="GO:0000166">
    <property type="term" value="F:nucleotide binding"/>
    <property type="evidence" value="ECO:0007669"/>
    <property type="project" value="UniProtKB-KW"/>
</dbReference>
<dbReference type="GO" id="GO:0046872">
    <property type="term" value="F:metal ion binding"/>
    <property type="evidence" value="ECO:0007669"/>
    <property type="project" value="UniProtKB-UniRule"/>
</dbReference>
<dbReference type="PANTHER" id="PTHR30457:SF12">
    <property type="entry name" value="5'_3'-NUCLEOTIDASE SURE"/>
    <property type="match status" value="1"/>
</dbReference>
<dbReference type="Gene3D" id="3.40.1210.10">
    <property type="entry name" value="Survival protein SurE-like phosphatase/nucleotidase"/>
    <property type="match status" value="1"/>
</dbReference>
<evidence type="ECO:0000256" key="4">
    <source>
        <dbReference type="ARBA" id="ARBA00011062"/>
    </source>
</evidence>
<evidence type="ECO:0000256" key="3">
    <source>
        <dbReference type="ARBA" id="ARBA00004496"/>
    </source>
</evidence>
<evidence type="ECO:0000256" key="5">
    <source>
        <dbReference type="ARBA" id="ARBA00022490"/>
    </source>
</evidence>
<reference evidence="12" key="1">
    <citation type="submission" date="2018-05" db="EMBL/GenBank/DDBJ databases">
        <authorList>
            <person name="Liu B.-T."/>
        </authorList>
    </citation>
    <scope>NUCLEOTIDE SEQUENCE [LARGE SCALE GENOMIC DNA]</scope>
    <source>
        <strain evidence="12">WD6-1</strain>
    </source>
</reference>
<comment type="subcellular location">
    <subcellularLocation>
        <location evidence="3 9">Cytoplasm</location>
    </subcellularLocation>
</comment>
<evidence type="ECO:0000256" key="9">
    <source>
        <dbReference type="HAMAP-Rule" id="MF_00060"/>
    </source>
</evidence>
<keyword evidence="8 9" id="KW-0378">Hydrolase</keyword>
<feature type="binding site" evidence="9">
    <location>
        <position position="14"/>
    </location>
    <ligand>
        <name>a divalent metal cation</name>
        <dbReference type="ChEBI" id="CHEBI:60240"/>
    </ligand>
</feature>
<keyword evidence="7 9" id="KW-0547">Nucleotide-binding</keyword>
<dbReference type="InterPro" id="IPR030048">
    <property type="entry name" value="SurE"/>
</dbReference>
<comment type="catalytic activity">
    <reaction evidence="1 9">
        <text>a ribonucleoside 5'-phosphate + H2O = a ribonucleoside + phosphate</text>
        <dbReference type="Rhea" id="RHEA:12484"/>
        <dbReference type="ChEBI" id="CHEBI:15377"/>
        <dbReference type="ChEBI" id="CHEBI:18254"/>
        <dbReference type="ChEBI" id="CHEBI:43474"/>
        <dbReference type="ChEBI" id="CHEBI:58043"/>
        <dbReference type="EC" id="3.1.3.5"/>
    </reaction>
</comment>
<dbReference type="AlphaFoldDB" id="A0A2U2BRK8"/>
<evidence type="ECO:0000256" key="6">
    <source>
        <dbReference type="ARBA" id="ARBA00022723"/>
    </source>
</evidence>
<dbReference type="InterPro" id="IPR002828">
    <property type="entry name" value="SurE-like_Pase/nucleotidase"/>
</dbReference>
<evidence type="ECO:0000256" key="1">
    <source>
        <dbReference type="ARBA" id="ARBA00000815"/>
    </source>
</evidence>
<evidence type="ECO:0000313" key="12">
    <source>
        <dbReference type="Proteomes" id="UP000245168"/>
    </source>
</evidence>
<dbReference type="GO" id="GO:0008253">
    <property type="term" value="F:5'-nucleotidase activity"/>
    <property type="evidence" value="ECO:0007669"/>
    <property type="project" value="UniProtKB-UniRule"/>
</dbReference>
<dbReference type="Proteomes" id="UP000245168">
    <property type="component" value="Unassembled WGS sequence"/>
</dbReference>
<dbReference type="InterPro" id="IPR036523">
    <property type="entry name" value="SurE-like_sf"/>
</dbReference>
<dbReference type="FunFam" id="3.40.1210.10:FF:000001">
    <property type="entry name" value="5'/3'-nucleotidase SurE"/>
    <property type="match status" value="1"/>
</dbReference>
<keyword evidence="12" id="KW-1185">Reference proteome</keyword>
<evidence type="ECO:0000259" key="10">
    <source>
        <dbReference type="Pfam" id="PF01975"/>
    </source>
</evidence>
<evidence type="ECO:0000256" key="2">
    <source>
        <dbReference type="ARBA" id="ARBA00001946"/>
    </source>
</evidence>
<dbReference type="EC" id="3.1.3.5" evidence="9"/>
<evidence type="ECO:0000256" key="8">
    <source>
        <dbReference type="ARBA" id="ARBA00022801"/>
    </source>
</evidence>
<dbReference type="NCBIfam" id="NF001490">
    <property type="entry name" value="PRK00346.1-4"/>
    <property type="match status" value="1"/>
</dbReference>
<comment type="similarity">
    <text evidence="4 9">Belongs to the SurE nucleotidase family.</text>
</comment>
<evidence type="ECO:0000256" key="7">
    <source>
        <dbReference type="ARBA" id="ARBA00022741"/>
    </source>
</evidence>
<name>A0A2U2BRK8_9PROT</name>
<dbReference type="OrthoDB" id="9780815at2"/>
<feature type="binding site" evidence="9">
    <location>
        <position position="13"/>
    </location>
    <ligand>
        <name>a divalent metal cation</name>
        <dbReference type="ChEBI" id="CHEBI:60240"/>
    </ligand>
</feature>
<dbReference type="EMBL" id="QEXV01000006">
    <property type="protein sequence ID" value="PWE16651.1"/>
    <property type="molecule type" value="Genomic_DNA"/>
</dbReference>
<feature type="binding site" evidence="9">
    <location>
        <position position="45"/>
    </location>
    <ligand>
        <name>a divalent metal cation</name>
        <dbReference type="ChEBI" id="CHEBI:60240"/>
    </ligand>
</feature>
<comment type="function">
    <text evidence="9">Nucleotidase that shows phosphatase activity on nucleoside 5'-monophosphates.</text>
</comment>
<sequence>MTGAEPRILVTNDDGIEAEGLAVLEEIARSVSDDVWVIAPVDEQSGMSRALTLSAPLRVKRLEEKRFAITGTPTDCVLMGTQDLIEGAGPDLVLSGVNHGQNIAEDVTFSGTVAGAMQGLQLGIPSVAFSQAYGFEGRAKIKWETARAFGPHVLRRLLAETWSENVLMNVNFPDRAPDEVDEIEMTVQGRRDQHIIHAERRTDLRGGDYYWLGFTGRRSDPAVGTDLRAIYEGRISITPLHIDLTHHATHERLRKALSGPAPKADDRE</sequence>
<keyword evidence="5 9" id="KW-0963">Cytoplasm</keyword>
<dbReference type="GO" id="GO:0008254">
    <property type="term" value="F:3'-nucleotidase activity"/>
    <property type="evidence" value="ECO:0007669"/>
    <property type="project" value="TreeGrafter"/>
</dbReference>
<accession>A0A2U2BRK8</accession>
<comment type="cofactor">
    <cofactor evidence="2">
        <name>Mg(2+)</name>
        <dbReference type="ChEBI" id="CHEBI:18420"/>
    </cofactor>
</comment>
<dbReference type="SUPFAM" id="SSF64167">
    <property type="entry name" value="SurE-like"/>
    <property type="match status" value="1"/>
</dbReference>
<comment type="caution">
    <text evidence="11">The sequence shown here is derived from an EMBL/GenBank/DDBJ whole genome shotgun (WGS) entry which is preliminary data.</text>
</comment>
<feature type="domain" description="Survival protein SurE-like phosphatase/nucleotidase" evidence="10">
    <location>
        <begin position="8"/>
        <end position="193"/>
    </location>
</feature>
<dbReference type="NCBIfam" id="TIGR00087">
    <property type="entry name" value="surE"/>
    <property type="match status" value="1"/>
</dbReference>
<dbReference type="Pfam" id="PF01975">
    <property type="entry name" value="SurE"/>
    <property type="match status" value="1"/>
</dbReference>
<comment type="cofactor">
    <cofactor evidence="9">
        <name>a divalent metal cation</name>
        <dbReference type="ChEBI" id="CHEBI:60240"/>
    </cofactor>
    <text evidence="9">Binds 1 divalent metal cation per subunit.</text>
</comment>
<organism evidence="11 12">
    <name type="scientific">Marinicauda salina</name>
    <dbReference type="NCBI Taxonomy" id="2135793"/>
    <lineage>
        <taxon>Bacteria</taxon>
        <taxon>Pseudomonadati</taxon>
        <taxon>Pseudomonadota</taxon>
        <taxon>Alphaproteobacteria</taxon>
        <taxon>Maricaulales</taxon>
        <taxon>Maricaulaceae</taxon>
        <taxon>Marinicauda</taxon>
    </lineage>
</organism>
<evidence type="ECO:0000313" key="11">
    <source>
        <dbReference type="EMBL" id="PWE16651.1"/>
    </source>
</evidence>
<dbReference type="RefSeq" id="WP_109253806.1">
    <property type="nucleotide sequence ID" value="NZ_QEXV01000006.1"/>
</dbReference>
<feature type="binding site" evidence="9">
    <location>
        <position position="98"/>
    </location>
    <ligand>
        <name>a divalent metal cation</name>
        <dbReference type="ChEBI" id="CHEBI:60240"/>
    </ligand>
</feature>
<gene>
    <name evidence="9" type="primary">surE</name>
    <name evidence="11" type="ORF">DDZ18_12880</name>
</gene>
<keyword evidence="6 9" id="KW-0479">Metal-binding</keyword>
<dbReference type="HAMAP" id="MF_00060">
    <property type="entry name" value="SurE"/>
    <property type="match status" value="1"/>
</dbReference>
<dbReference type="GO" id="GO:0005737">
    <property type="term" value="C:cytoplasm"/>
    <property type="evidence" value="ECO:0007669"/>
    <property type="project" value="UniProtKB-SubCell"/>
</dbReference>
<protein>
    <recommendedName>
        <fullName evidence="9">5'-nucleotidase SurE</fullName>
        <ecNumber evidence="9">3.1.3.5</ecNumber>
    </recommendedName>
    <alternativeName>
        <fullName evidence="9">Nucleoside 5'-monophosphate phosphohydrolase</fullName>
    </alternativeName>
</protein>
<dbReference type="PANTHER" id="PTHR30457">
    <property type="entry name" value="5'-NUCLEOTIDASE SURE"/>
    <property type="match status" value="1"/>
</dbReference>
<dbReference type="GO" id="GO:0004309">
    <property type="term" value="F:exopolyphosphatase activity"/>
    <property type="evidence" value="ECO:0007669"/>
    <property type="project" value="TreeGrafter"/>
</dbReference>
<proteinExistence type="inferred from homology"/>